<keyword evidence="4" id="KW-0808">Transferase</keyword>
<organism evidence="8 9">
    <name type="scientific">Rapidithrix thailandica</name>
    <dbReference type="NCBI Taxonomy" id="413964"/>
    <lineage>
        <taxon>Bacteria</taxon>
        <taxon>Pseudomonadati</taxon>
        <taxon>Bacteroidota</taxon>
        <taxon>Cytophagia</taxon>
        <taxon>Cytophagales</taxon>
        <taxon>Flammeovirgaceae</taxon>
        <taxon>Rapidithrix</taxon>
    </lineage>
</organism>
<dbReference type="Proteomes" id="UP001403385">
    <property type="component" value="Unassembled WGS sequence"/>
</dbReference>
<gene>
    <name evidence="8" type="ORF">AAG747_17170</name>
</gene>
<dbReference type="Pfam" id="PF02518">
    <property type="entry name" value="HATPase_c"/>
    <property type="match status" value="1"/>
</dbReference>
<dbReference type="PRINTS" id="PR00344">
    <property type="entry name" value="BCTRLSENSOR"/>
</dbReference>
<dbReference type="EC" id="2.7.13.3" evidence="2"/>
<dbReference type="InterPro" id="IPR004358">
    <property type="entry name" value="Sig_transdc_His_kin-like_C"/>
</dbReference>
<evidence type="ECO:0000256" key="6">
    <source>
        <dbReference type="SAM" id="Phobius"/>
    </source>
</evidence>
<feature type="transmembrane region" description="Helical" evidence="6">
    <location>
        <begin position="97"/>
        <end position="117"/>
    </location>
</feature>
<accession>A0AAW9SB08</accession>
<evidence type="ECO:0000313" key="8">
    <source>
        <dbReference type="EMBL" id="MEN7549658.1"/>
    </source>
</evidence>
<comment type="caution">
    <text evidence="8">The sequence shown here is derived from an EMBL/GenBank/DDBJ whole genome shotgun (WGS) entry which is preliminary data.</text>
</comment>
<dbReference type="PANTHER" id="PTHR43304:SF1">
    <property type="entry name" value="PAC DOMAIN-CONTAINING PROTEIN"/>
    <property type="match status" value="1"/>
</dbReference>
<keyword evidence="9" id="KW-1185">Reference proteome</keyword>
<protein>
    <recommendedName>
        <fullName evidence="2">histidine kinase</fullName>
        <ecNumber evidence="2">2.7.13.3</ecNumber>
    </recommendedName>
</protein>
<reference evidence="8 9" key="1">
    <citation type="submission" date="2024-04" db="EMBL/GenBank/DDBJ databases">
        <title>Novel genus in family Flammeovirgaceae.</title>
        <authorList>
            <person name="Nguyen T.H."/>
            <person name="Vuong T.Q."/>
            <person name="Le H."/>
            <person name="Kim S.-G."/>
        </authorList>
    </citation>
    <scope>NUCLEOTIDE SEQUENCE [LARGE SCALE GENOMIC DNA]</scope>
    <source>
        <strain evidence="8 9">JCM 23209</strain>
    </source>
</reference>
<dbReference type="Gene3D" id="3.30.565.10">
    <property type="entry name" value="Histidine kinase-like ATPase, C-terminal domain"/>
    <property type="match status" value="1"/>
</dbReference>
<evidence type="ECO:0000256" key="2">
    <source>
        <dbReference type="ARBA" id="ARBA00012438"/>
    </source>
</evidence>
<sequence>MEQVVDFLKKLFLAESWPPRWICGTWTEFHGWLYIFSNLAIWAAYFTIPLILFYFIKQRKHELPFVRVFWLFILFILACGTTHLMDALLFYYPAYRLSGLILFITALVSWGTIVGLAKVMPQALALKSPIQLEEIIQERTYELEKLSLSLAHQNEQLNEFRDITSHNLRSPVSNLVSLIQLYEDEKNPAKQQLYVRKLRSVSNQLMVVLDELHSVVKVTKDHGLHYEELQFENVLYEVTRNLTNQINHANAQITYDFSVCPSIFYPKIYLENILLNLLSNALKYRSPHRAPEIHLSSARQNGEVVFSCKDNGLGLDMQKYGDKVFKLYKTFHRRKDARGLGLFLTKSQVESMGGRISLESKVGQGTVFTIIFQSQNKTL</sequence>
<dbReference type="AlphaFoldDB" id="A0AAW9SB08"/>
<feature type="transmembrane region" description="Helical" evidence="6">
    <location>
        <begin position="68"/>
        <end position="91"/>
    </location>
</feature>
<dbReference type="InterPro" id="IPR036890">
    <property type="entry name" value="HATPase_C_sf"/>
</dbReference>
<dbReference type="InterPro" id="IPR003594">
    <property type="entry name" value="HATPase_dom"/>
</dbReference>
<keyword evidence="6" id="KW-0812">Transmembrane</keyword>
<dbReference type="EMBL" id="JBDKWZ010000010">
    <property type="protein sequence ID" value="MEN7549658.1"/>
    <property type="molecule type" value="Genomic_DNA"/>
</dbReference>
<dbReference type="PANTHER" id="PTHR43304">
    <property type="entry name" value="PHYTOCHROME-LIKE PROTEIN CPH1"/>
    <property type="match status" value="1"/>
</dbReference>
<evidence type="ECO:0000313" key="9">
    <source>
        <dbReference type="Proteomes" id="UP001403385"/>
    </source>
</evidence>
<dbReference type="SUPFAM" id="SSF55874">
    <property type="entry name" value="ATPase domain of HSP90 chaperone/DNA topoisomerase II/histidine kinase"/>
    <property type="match status" value="1"/>
</dbReference>
<evidence type="ECO:0000256" key="4">
    <source>
        <dbReference type="ARBA" id="ARBA00022679"/>
    </source>
</evidence>
<feature type="transmembrane region" description="Helical" evidence="6">
    <location>
        <begin position="31"/>
        <end position="56"/>
    </location>
</feature>
<name>A0AAW9SB08_9BACT</name>
<proteinExistence type="predicted"/>
<comment type="catalytic activity">
    <reaction evidence="1">
        <text>ATP + protein L-histidine = ADP + protein N-phospho-L-histidine.</text>
        <dbReference type="EC" id="2.7.13.3"/>
    </reaction>
</comment>
<keyword evidence="6" id="KW-0472">Membrane</keyword>
<dbReference type="InterPro" id="IPR052162">
    <property type="entry name" value="Sensor_kinase/Photoreceptor"/>
</dbReference>
<keyword evidence="5 8" id="KW-0418">Kinase</keyword>
<dbReference type="SUPFAM" id="SSF47384">
    <property type="entry name" value="Homodimeric domain of signal transducing histidine kinase"/>
    <property type="match status" value="1"/>
</dbReference>
<dbReference type="RefSeq" id="WP_346822437.1">
    <property type="nucleotide sequence ID" value="NZ_JBDKWZ010000010.1"/>
</dbReference>
<evidence type="ECO:0000256" key="1">
    <source>
        <dbReference type="ARBA" id="ARBA00000085"/>
    </source>
</evidence>
<evidence type="ECO:0000259" key="7">
    <source>
        <dbReference type="PROSITE" id="PS50109"/>
    </source>
</evidence>
<dbReference type="Gene3D" id="1.10.287.130">
    <property type="match status" value="1"/>
</dbReference>
<dbReference type="GO" id="GO:0000155">
    <property type="term" value="F:phosphorelay sensor kinase activity"/>
    <property type="evidence" value="ECO:0007669"/>
    <property type="project" value="InterPro"/>
</dbReference>
<dbReference type="InterPro" id="IPR036097">
    <property type="entry name" value="HisK_dim/P_sf"/>
</dbReference>
<feature type="domain" description="Histidine kinase" evidence="7">
    <location>
        <begin position="163"/>
        <end position="376"/>
    </location>
</feature>
<dbReference type="SMART" id="SM00387">
    <property type="entry name" value="HATPase_c"/>
    <property type="match status" value="1"/>
</dbReference>
<dbReference type="InterPro" id="IPR005467">
    <property type="entry name" value="His_kinase_dom"/>
</dbReference>
<dbReference type="InterPro" id="IPR058544">
    <property type="entry name" value="ETR1_N"/>
</dbReference>
<dbReference type="PROSITE" id="PS50109">
    <property type="entry name" value="HIS_KIN"/>
    <property type="match status" value="1"/>
</dbReference>
<dbReference type="Pfam" id="PF25487">
    <property type="entry name" value="ETR1_N"/>
    <property type="match status" value="1"/>
</dbReference>
<keyword evidence="6" id="KW-1133">Transmembrane helix</keyword>
<evidence type="ECO:0000256" key="5">
    <source>
        <dbReference type="ARBA" id="ARBA00022777"/>
    </source>
</evidence>
<keyword evidence="3" id="KW-0597">Phosphoprotein</keyword>
<evidence type="ECO:0000256" key="3">
    <source>
        <dbReference type="ARBA" id="ARBA00022553"/>
    </source>
</evidence>